<dbReference type="EMBL" id="CM043778">
    <property type="protein sequence ID" value="KAI4837806.1"/>
    <property type="molecule type" value="Genomic_DNA"/>
</dbReference>
<accession>A0ACB9Y7J1</accession>
<gene>
    <name evidence="1" type="ORF">MKS88_003223</name>
</gene>
<sequence>MRNIKRRTIANLNYDSSSIDTNIPDKGSNTSLRKGLRTGKQNKSTSDDPSDGEKELGENITELKLSYMKKKKKKSALDKNAHTRTKSMYLSAVGNTLSLKRGNTSLPKTKGKIMMAYPHLVSKYSTNNVKPQIEESVKQGKDQEEEKKKKKKEKEKEKEKEVEDEYGEVGDVNSEVGDVDSEVEDVNSEVEDANSEVEDVNSEVEDVNSEVEDVNSEVEDVNSEVENANNEVEDVNSEVENANYEVEKKSNEEEDKEQSHRNDEGRRKKISSKRESIFQRLATANTISSSNKIVNEKLRKQFTENIYSIMKMGPTKSFNVKLDNNITYSSFMPYNKARKLNMEKKLNIMKAKSQMLKIAEKYMSTDKMKSCKMMERRNTQSLIKNIKLITEGIEVWGPFLPKKREEIKATRKLGYVPNYLKEIITEREKSNNWVNGELCGEMDNITNGIMSNKFNGESCNKSRNNLTQGKNGKMVLRKSSGMQGFTLFENMIALNNIGKVYVWDGYQWKNIKILYESFLSISTTKNGYIICINRKFKPGYLMNNKYFHKMDTFTDTYFLKIVTSIKNKIWGINLRGELQKWNKYEWKEEKKAYGISKLKSLAFDRNNKLWVLDQQDYFYIFDIEYNNWMLKNINGTNIKDFDFNENNFLVAVTNHGMIKIYKNNKWIKYGILAEMKIASFHFIRRVEE</sequence>
<comment type="caution">
    <text evidence="1">The sequence shown here is derived from an EMBL/GenBank/DDBJ whole genome shotgun (WGS) entry which is preliminary data.</text>
</comment>
<reference evidence="1" key="1">
    <citation type="submission" date="2022-06" db="EMBL/GenBank/DDBJ databases">
        <title>The First Complete Genome of the Simian Malaria Parasite Plasmodium brasilianum.</title>
        <authorList>
            <person name="Bajic M."/>
            <person name="Ravishankar S."/>
        </authorList>
    </citation>
    <scope>NUCLEOTIDE SEQUENCE</scope>
    <source>
        <strain evidence="1">Bolivian I</strain>
    </source>
</reference>
<evidence type="ECO:0000313" key="2">
    <source>
        <dbReference type="Proteomes" id="UP001056978"/>
    </source>
</evidence>
<dbReference type="Proteomes" id="UP001056978">
    <property type="component" value="Chromosome 10"/>
</dbReference>
<protein>
    <submittedName>
        <fullName evidence="1">Uncharacterized protein</fullName>
    </submittedName>
</protein>
<name>A0ACB9Y7J1_PLABR</name>
<evidence type="ECO:0000313" key="1">
    <source>
        <dbReference type="EMBL" id="KAI4837806.1"/>
    </source>
</evidence>
<organism evidence="1 2">
    <name type="scientific">Plasmodium brasilianum</name>
    <dbReference type="NCBI Taxonomy" id="5824"/>
    <lineage>
        <taxon>Eukaryota</taxon>
        <taxon>Sar</taxon>
        <taxon>Alveolata</taxon>
        <taxon>Apicomplexa</taxon>
        <taxon>Aconoidasida</taxon>
        <taxon>Haemosporida</taxon>
        <taxon>Plasmodiidae</taxon>
        <taxon>Plasmodium</taxon>
        <taxon>Plasmodium (Plasmodium)</taxon>
    </lineage>
</organism>
<keyword evidence="2" id="KW-1185">Reference proteome</keyword>
<proteinExistence type="predicted"/>